<dbReference type="GO" id="GO:0042981">
    <property type="term" value="P:regulation of apoptotic process"/>
    <property type="evidence" value="ECO:0007669"/>
    <property type="project" value="InterPro"/>
</dbReference>
<dbReference type="STRING" id="48701.ENSPMEP00000020194"/>
<dbReference type="GO" id="GO:0045087">
    <property type="term" value="P:innate immune response"/>
    <property type="evidence" value="ECO:0007669"/>
    <property type="project" value="UniProtKB-KW"/>
</dbReference>
<dbReference type="InterPro" id="IPR001315">
    <property type="entry name" value="CARD"/>
</dbReference>
<dbReference type="InterPro" id="IPR007111">
    <property type="entry name" value="NACHT_NTPase"/>
</dbReference>
<dbReference type="RefSeq" id="XP_014833893.1">
    <property type="nucleotide sequence ID" value="XM_014978407.1"/>
</dbReference>
<dbReference type="AlphaFoldDB" id="A0A3B3XYK1"/>
<reference evidence="7" key="2">
    <citation type="submission" date="2025-09" db="UniProtKB">
        <authorList>
            <consortium name="Ensembl"/>
        </authorList>
    </citation>
    <scope>IDENTIFICATION</scope>
</reference>
<dbReference type="InterPro" id="IPR052090">
    <property type="entry name" value="Cytolytic_pore-forming_toxin"/>
</dbReference>
<dbReference type="Proteomes" id="UP000261480">
    <property type="component" value="Unplaced"/>
</dbReference>
<dbReference type="PROSITE" id="PS50209">
    <property type="entry name" value="CARD"/>
    <property type="match status" value="1"/>
</dbReference>
<dbReference type="Pfam" id="PF00619">
    <property type="entry name" value="CARD"/>
    <property type="match status" value="1"/>
</dbReference>
<comment type="subcellular location">
    <subcellularLocation>
        <location evidence="1">Cytoplasm</location>
    </subcellularLocation>
</comment>
<dbReference type="Pfam" id="PF05729">
    <property type="entry name" value="NACHT"/>
    <property type="match status" value="1"/>
</dbReference>
<name>A0A3B3XYK1_9TELE</name>
<keyword evidence="3" id="KW-0399">Innate immunity</keyword>
<dbReference type="SUPFAM" id="SSF47986">
    <property type="entry name" value="DEATH domain"/>
    <property type="match status" value="1"/>
</dbReference>
<evidence type="ECO:0000256" key="1">
    <source>
        <dbReference type="ARBA" id="ARBA00004496"/>
    </source>
</evidence>
<dbReference type="Gene3D" id="3.40.50.300">
    <property type="entry name" value="P-loop containing nucleotide triphosphate hydrolases"/>
    <property type="match status" value="1"/>
</dbReference>
<feature type="domain" description="NACHT" evidence="6">
    <location>
        <begin position="218"/>
        <end position="333"/>
    </location>
</feature>
<dbReference type="CDD" id="cd01671">
    <property type="entry name" value="CARD"/>
    <property type="match status" value="1"/>
</dbReference>
<proteinExistence type="predicted"/>
<dbReference type="InterPro" id="IPR027417">
    <property type="entry name" value="P-loop_NTPase"/>
</dbReference>
<accession>A0A3B3XYK1</accession>
<dbReference type="SUPFAM" id="SSF52540">
    <property type="entry name" value="P-loop containing nucleoside triphosphate hydrolases"/>
    <property type="match status" value="1"/>
</dbReference>
<dbReference type="Gene3D" id="1.10.533.10">
    <property type="entry name" value="Death Domain, Fas"/>
    <property type="match status" value="1"/>
</dbReference>
<evidence type="ECO:0000256" key="3">
    <source>
        <dbReference type="ARBA" id="ARBA00022588"/>
    </source>
</evidence>
<dbReference type="Gene3D" id="1.20.58.1200">
    <property type="entry name" value="RNA silencing suppressor P21, N-terminal domain"/>
    <property type="match status" value="2"/>
</dbReference>
<evidence type="ECO:0000256" key="4">
    <source>
        <dbReference type="ARBA" id="ARBA00022859"/>
    </source>
</evidence>
<dbReference type="KEGG" id="pmei:106911598"/>
<dbReference type="InterPro" id="IPR011029">
    <property type="entry name" value="DEATH-like_dom_sf"/>
</dbReference>
<evidence type="ECO:0000256" key="2">
    <source>
        <dbReference type="ARBA" id="ARBA00022490"/>
    </source>
</evidence>
<dbReference type="Ensembl" id="ENSPMET00000034947.1">
    <property type="protein sequence ID" value="ENSPMEP00000020194.1"/>
    <property type="gene ID" value="ENSPMEG00000023283.1"/>
</dbReference>
<dbReference type="GO" id="GO:0005737">
    <property type="term" value="C:cytoplasm"/>
    <property type="evidence" value="ECO:0007669"/>
    <property type="project" value="UniProtKB-SubCell"/>
</dbReference>
<evidence type="ECO:0000259" key="6">
    <source>
        <dbReference type="PROSITE" id="PS50837"/>
    </source>
</evidence>
<dbReference type="SMART" id="SM00114">
    <property type="entry name" value="CARD"/>
    <property type="match status" value="1"/>
</dbReference>
<keyword evidence="8" id="KW-1185">Reference proteome</keyword>
<evidence type="ECO:0008006" key="9">
    <source>
        <dbReference type="Google" id="ProtNLM"/>
    </source>
</evidence>
<keyword evidence="2" id="KW-0963">Cytoplasm</keyword>
<dbReference type="OrthoDB" id="120976at2759"/>
<dbReference type="PROSITE" id="PS50837">
    <property type="entry name" value="NACHT"/>
    <property type="match status" value="1"/>
</dbReference>
<keyword evidence="4" id="KW-0391">Immunity</keyword>
<protein>
    <recommendedName>
        <fullName evidence="9">CARD domain-containing protein</fullName>
    </recommendedName>
</protein>
<dbReference type="CDD" id="cd00009">
    <property type="entry name" value="AAA"/>
    <property type="match status" value="1"/>
</dbReference>
<organism evidence="7 8">
    <name type="scientific">Poecilia mexicana</name>
    <dbReference type="NCBI Taxonomy" id="48701"/>
    <lineage>
        <taxon>Eukaryota</taxon>
        <taxon>Metazoa</taxon>
        <taxon>Chordata</taxon>
        <taxon>Craniata</taxon>
        <taxon>Vertebrata</taxon>
        <taxon>Euteleostomi</taxon>
        <taxon>Actinopterygii</taxon>
        <taxon>Neopterygii</taxon>
        <taxon>Teleostei</taxon>
        <taxon>Neoteleostei</taxon>
        <taxon>Acanthomorphata</taxon>
        <taxon>Ovalentaria</taxon>
        <taxon>Atherinomorphae</taxon>
        <taxon>Cyprinodontiformes</taxon>
        <taxon>Poeciliidae</taxon>
        <taxon>Poeciliinae</taxon>
        <taxon>Poecilia</taxon>
    </lineage>
</organism>
<feature type="domain" description="CARD" evidence="5">
    <location>
        <begin position="4"/>
        <end position="82"/>
    </location>
</feature>
<sequence length="1075" mass="123801">MACTSQSALEYVKNARPHLVGELRSLSVILENLYQQGVLIDEEVSKIKAEKDDYDRTRAILDSVTRKGEDACYKFLRIIDQTRGRTLERPTNEASTEDKKFDLHHWISCFSFKEEAEAEQEYIKGPKPCCKYQEKLKSKAKTLSENFWRASKDLFAEDKKPALFYRAVSFDIQGKISPSKIKKIKNNKSKKLRPEKLRTYIPENKPEISPSDLLKTDKNILLVGKPGIGKTALSHEIWRLWSERKKELDYMFYFDMRELTNIPPIRSLEDLLFTACSEPDEGKDEVLQDIKSHSDHVTVILDGVTDLSTSVVKKLVEKDLLPDAKIIITCRPDDEEDLCLEDWLRVEVKGFSEETIKTYLSSVLGENHRKVLSNVELLTLCHVPMYALMVAASFPSENSLQPRTVTEIYINIVRFGLQMNGNKTRNKNLNQFIKNKKEEILSLAEAAFNATERKTVNLGELSCEDGCVLSFLTALVDKVALTETITLYAFLHYTMQEFFAALWLLKNPDKIREVFQQCLTEEKKHMKHLIPFMCRLLNEENPSFMSFLIPAEELKATSGWFFKEMIDILFSKDEDGELYVDILFLCQCLYESQSSEDCISFLDKLDFHLDLSGENLDPYSCCAVAYVVTQSKGRKISLNLQDVTVSELGMRQLFGCLQNVQWVYPLAQQLWTVVFLSEGLTEYMTLLHICGNQLYLPVLGEKQLFEKAVKVIQKSATKVNLCLQWTQRDLAYQSLCESLLQALPYIHYLGIDHHSSDEETRFLVNLFCAAAEREQQTGEKMLEMLASVCRYETFPFWDEYMGDDHVIYQNDFLLDLYSQMKDRETQSGLSLLPSLQSVFQSAPKVWTIKLSERKTSILLEVMKLQPEKKPVKLTDCSHGESEVRSFLQCLPFISQLRFHPQSSDVHEQTRFLVNLFCAAAEREQQTGEKMLEMLASVCRDELLPSGYADKHQSDFLLDLYSQMKDRETKSRLSLLPSLQSVFQSAAPKVWTIKLSERKTSILLEVMKLQPEKKPVKLTDCSHGESEVRSFLQCLPFISQLRYSHYNPPFCKNNILNILNLSILEARLIISILQFC</sequence>
<dbReference type="PANTHER" id="PTHR31594">
    <property type="entry name" value="AIG1-TYPE G DOMAIN-CONTAINING PROTEIN"/>
    <property type="match status" value="1"/>
</dbReference>
<evidence type="ECO:0000313" key="8">
    <source>
        <dbReference type="Proteomes" id="UP000261480"/>
    </source>
</evidence>
<evidence type="ECO:0000259" key="5">
    <source>
        <dbReference type="PROSITE" id="PS50209"/>
    </source>
</evidence>
<dbReference type="PANTHER" id="PTHR31594:SF16">
    <property type="entry name" value="SI:CH211-281L24.3"/>
    <property type="match status" value="1"/>
</dbReference>
<reference evidence="7" key="1">
    <citation type="submission" date="2025-08" db="UniProtKB">
        <authorList>
            <consortium name="Ensembl"/>
        </authorList>
    </citation>
    <scope>IDENTIFICATION</scope>
</reference>
<dbReference type="GeneID" id="106911598"/>
<evidence type="ECO:0000313" key="7">
    <source>
        <dbReference type="Ensembl" id="ENSPMEP00000020194.1"/>
    </source>
</evidence>